<proteinExistence type="predicted"/>
<reference evidence="1 2" key="1">
    <citation type="submission" date="2018-07" db="EMBL/GenBank/DDBJ databases">
        <authorList>
            <person name="Boyd E.M."/>
            <person name="Barkley D.B."/>
            <person name="Naeem H."/>
            <person name="Vanhorne R."/>
            <person name="Nayek S."/>
            <person name="Layton S.R."/>
            <person name="Hughes L.E."/>
            <person name="Garlena R.A."/>
            <person name="Russell D.A."/>
            <person name="Pope W.H."/>
            <person name="Jacobs-Sera D."/>
            <person name="Hatfull G.F."/>
        </authorList>
    </citation>
    <scope>NUCLEOTIDE SEQUENCE [LARGE SCALE GENOMIC DNA]</scope>
</reference>
<dbReference type="InterPro" id="IPR038563">
    <property type="entry name" value="Endonuclease_7_sf"/>
</dbReference>
<keyword evidence="1" id="KW-0255">Endonuclease</keyword>
<dbReference type="InterPro" id="IPR004211">
    <property type="entry name" value="Endonuclease_7"/>
</dbReference>
<dbReference type="Proteomes" id="UP000259040">
    <property type="component" value="Segment"/>
</dbReference>
<dbReference type="Gene3D" id="3.40.1800.10">
    <property type="entry name" value="His-Me finger endonucleases"/>
    <property type="match status" value="1"/>
</dbReference>
<evidence type="ECO:0000313" key="1">
    <source>
        <dbReference type="EMBL" id="AXH66720.1"/>
    </source>
</evidence>
<name>A0A345M899_9CAUD</name>
<keyword evidence="1" id="KW-0540">Nuclease</keyword>
<dbReference type="EMBL" id="MH576964">
    <property type="protein sequence ID" value="AXH66720.1"/>
    <property type="molecule type" value="Genomic_DNA"/>
</dbReference>
<accession>A0A345M899</accession>
<organism evidence="1 2">
    <name type="scientific">Streptomyces phage Starbow</name>
    <dbReference type="NCBI Taxonomy" id="2283266"/>
    <lineage>
        <taxon>Viruses</taxon>
        <taxon>Duplodnaviria</taxon>
        <taxon>Heunggongvirae</taxon>
        <taxon>Uroviricota</taxon>
        <taxon>Caudoviricetes</taxon>
        <taxon>Stanwilliamsviridae</taxon>
        <taxon>Boydwoodruffvirinae</taxon>
        <taxon>Karimacvirus</taxon>
        <taxon>Karimacvirus karimac</taxon>
        <taxon>Streptomyces virus Karimac</taxon>
    </lineage>
</organism>
<dbReference type="InterPro" id="IPR044925">
    <property type="entry name" value="His-Me_finger_sf"/>
</dbReference>
<protein>
    <submittedName>
        <fullName evidence="1">HNH endonuclease</fullName>
    </submittedName>
</protein>
<dbReference type="Pfam" id="PF02945">
    <property type="entry name" value="Endonuclease_7"/>
    <property type="match status" value="1"/>
</dbReference>
<dbReference type="GO" id="GO:0004519">
    <property type="term" value="F:endonuclease activity"/>
    <property type="evidence" value="ECO:0007669"/>
    <property type="project" value="UniProtKB-KW"/>
</dbReference>
<dbReference type="SUPFAM" id="SSF54060">
    <property type="entry name" value="His-Me finger endonucleases"/>
    <property type="match status" value="1"/>
</dbReference>
<evidence type="ECO:0000313" key="2">
    <source>
        <dbReference type="Proteomes" id="UP000259040"/>
    </source>
</evidence>
<keyword evidence="1" id="KW-0378">Hydrolase</keyword>
<gene>
    <name evidence="1" type="primary">257</name>
    <name evidence="1" type="ORF">SEA_STARBOW_257</name>
</gene>
<sequence length="180" mass="20636">MTTKTCNTCEETKSLDEFHADPAKKDGRRNQCRVCRLSKARVKEPKKYRASSHVIVDGKKLCTGCKNMYPLHVFDRQATTKTGYSYYCKACKSAKRKPSYGMKERLKKYGITQERYDQMMNEQGGLCAICKKDISETAYIDHCHTSLEVRGLLCHHCNSGLGMFFDNPEYLRAAIDYLSD</sequence>